<evidence type="ECO:0000313" key="5">
    <source>
        <dbReference type="Proteomes" id="UP001176883"/>
    </source>
</evidence>
<dbReference type="InterPro" id="IPR001375">
    <property type="entry name" value="Peptidase_S9_cat"/>
</dbReference>
<dbReference type="InterPro" id="IPR013830">
    <property type="entry name" value="SGNH_hydro"/>
</dbReference>
<dbReference type="RefSeq" id="WP_303278322.1">
    <property type="nucleotide sequence ID" value="NZ_JAUOEK010000122.1"/>
</dbReference>
<dbReference type="InterPro" id="IPR029058">
    <property type="entry name" value="AB_hydrolase_fold"/>
</dbReference>
<feature type="chain" id="PRO_5046470250" evidence="1">
    <location>
        <begin position="22"/>
        <end position="477"/>
    </location>
</feature>
<dbReference type="EMBL" id="JAUOEK010000122">
    <property type="protein sequence ID" value="MDO5970629.1"/>
    <property type="molecule type" value="Genomic_DNA"/>
</dbReference>
<protein>
    <submittedName>
        <fullName evidence="4">GDSL-type esterase/lipase family protein</fullName>
    </submittedName>
</protein>
<keyword evidence="1" id="KW-0732">Signal</keyword>
<comment type="caution">
    <text evidence="4">The sequence shown here is derived from an EMBL/GenBank/DDBJ whole genome shotgun (WGS) entry which is preliminary data.</text>
</comment>
<dbReference type="SUPFAM" id="SSF52266">
    <property type="entry name" value="SGNH hydrolase"/>
    <property type="match status" value="1"/>
</dbReference>
<proteinExistence type="predicted"/>
<evidence type="ECO:0000256" key="1">
    <source>
        <dbReference type="SAM" id="SignalP"/>
    </source>
</evidence>
<feature type="domain" description="SGNH hydrolase-type esterase" evidence="3">
    <location>
        <begin position="31"/>
        <end position="202"/>
    </location>
</feature>
<evidence type="ECO:0000313" key="4">
    <source>
        <dbReference type="EMBL" id="MDO5970629.1"/>
    </source>
</evidence>
<feature type="domain" description="Peptidase S9 prolyl oligopeptidase catalytic" evidence="2">
    <location>
        <begin position="318"/>
        <end position="424"/>
    </location>
</feature>
<dbReference type="Pfam" id="PF00326">
    <property type="entry name" value="Peptidase_S9"/>
    <property type="match status" value="1"/>
</dbReference>
<keyword evidence="5" id="KW-1185">Reference proteome</keyword>
<dbReference type="Gene3D" id="3.40.50.1110">
    <property type="entry name" value="SGNH hydrolase"/>
    <property type="match status" value="1"/>
</dbReference>
<gene>
    <name evidence="4" type="ORF">Q4Q35_12500</name>
</gene>
<dbReference type="Proteomes" id="UP001176883">
    <property type="component" value="Unassembled WGS sequence"/>
</dbReference>
<dbReference type="InterPro" id="IPR051532">
    <property type="entry name" value="Ester_Hydrolysis_Enzymes"/>
</dbReference>
<dbReference type="SUPFAM" id="SSF53474">
    <property type="entry name" value="alpha/beta-Hydrolases"/>
    <property type="match status" value="1"/>
</dbReference>
<dbReference type="Pfam" id="PF13472">
    <property type="entry name" value="Lipase_GDSL_2"/>
    <property type="match status" value="1"/>
</dbReference>
<organism evidence="4 5">
    <name type="scientific">Flavivirga aquimarina</name>
    <dbReference type="NCBI Taxonomy" id="2027862"/>
    <lineage>
        <taxon>Bacteria</taxon>
        <taxon>Pseudomonadati</taxon>
        <taxon>Bacteroidota</taxon>
        <taxon>Flavobacteriia</taxon>
        <taxon>Flavobacteriales</taxon>
        <taxon>Flavobacteriaceae</taxon>
        <taxon>Flavivirga</taxon>
    </lineage>
</organism>
<evidence type="ECO:0000259" key="2">
    <source>
        <dbReference type="Pfam" id="PF00326"/>
    </source>
</evidence>
<reference evidence="4" key="1">
    <citation type="submission" date="2023-07" db="EMBL/GenBank/DDBJ databases">
        <title>Two novel species in the genus Flavivirga.</title>
        <authorList>
            <person name="Kwon K."/>
        </authorList>
    </citation>
    <scope>NUCLEOTIDE SEQUENCE</scope>
    <source>
        <strain evidence="4">KCTC 52353</strain>
    </source>
</reference>
<dbReference type="Gene3D" id="3.40.50.1820">
    <property type="entry name" value="alpha/beta hydrolase"/>
    <property type="match status" value="1"/>
</dbReference>
<dbReference type="InterPro" id="IPR036514">
    <property type="entry name" value="SGNH_hydro_sf"/>
</dbReference>
<sequence>MKQIKIAFLILFLLAFAHSNAQKNEIIKVACIGNSITFGHGIKDRLTNAYPAQLSRLLGGHYEVKNFGVSGRTVLSKGNLPYIKTGAYKNALAYNPNIVILKLGTNDSKPYNWEHKDEFKTDYINLVKSFQNLKSKPTIYICLAVPVFKSGAKISDQIVAQEINPLIKKIAQEQDLQIIDLFNPLIGKNELFPDRIHPNGKGAGEMAKIVYKSLTGKNGVLIDQSFPGKKSKWKTFNKYNFEFDNTKAFVIEPNKASTGKPWVWRARFPGWHWEMDSILVSEGYHVAYINTNNKFGSPKALKSWDKFYKYLTKVHHFNKQVALEGVSRGGLFIYNWAKAHPERVSCIYAEAPVCDFKSWPGGFGKSEGSSKFWNILKEAYGFESDIEAKQYLNNPIDNLEALAKAKVPILHMISLTDSIVPPKENTFPLINKYLELGGIATIVTCTEGKQSLKGHHFPIETPRLGADFIKYYTKEEN</sequence>
<accession>A0ABT8WC64</accession>
<dbReference type="PANTHER" id="PTHR30383">
    <property type="entry name" value="THIOESTERASE 1/PROTEASE 1/LYSOPHOSPHOLIPASE L1"/>
    <property type="match status" value="1"/>
</dbReference>
<feature type="signal peptide" evidence="1">
    <location>
        <begin position="1"/>
        <end position="21"/>
    </location>
</feature>
<evidence type="ECO:0000259" key="3">
    <source>
        <dbReference type="Pfam" id="PF13472"/>
    </source>
</evidence>
<name>A0ABT8WC64_9FLAO</name>
<dbReference type="PANTHER" id="PTHR30383:SF5">
    <property type="entry name" value="SGNH HYDROLASE-TYPE ESTERASE DOMAIN-CONTAINING PROTEIN"/>
    <property type="match status" value="1"/>
</dbReference>